<gene>
    <name evidence="3" type="ORF">Q6348_05775</name>
</gene>
<feature type="transmembrane region" description="Helical" evidence="2">
    <location>
        <begin position="83"/>
        <end position="101"/>
    </location>
</feature>
<feature type="region of interest" description="Disordered" evidence="1">
    <location>
        <begin position="414"/>
        <end position="436"/>
    </location>
</feature>
<feature type="transmembrane region" description="Helical" evidence="2">
    <location>
        <begin position="240"/>
        <end position="265"/>
    </location>
</feature>
<comment type="caution">
    <text evidence="3">The sequence shown here is derived from an EMBL/GenBank/DDBJ whole genome shotgun (WGS) entry which is preliminary data.</text>
</comment>
<feature type="transmembrane region" description="Helical" evidence="2">
    <location>
        <begin position="387"/>
        <end position="407"/>
    </location>
</feature>
<dbReference type="EMBL" id="JAUQYP010000001">
    <property type="protein sequence ID" value="MDO8106704.1"/>
    <property type="molecule type" value="Genomic_DNA"/>
</dbReference>
<feature type="transmembrane region" description="Helical" evidence="2">
    <location>
        <begin position="184"/>
        <end position="203"/>
    </location>
</feature>
<evidence type="ECO:0000256" key="2">
    <source>
        <dbReference type="SAM" id="Phobius"/>
    </source>
</evidence>
<feature type="transmembrane region" description="Helical" evidence="2">
    <location>
        <begin position="43"/>
        <end position="63"/>
    </location>
</feature>
<organism evidence="3 4">
    <name type="scientific">Actinotalea lenta</name>
    <dbReference type="NCBI Taxonomy" id="3064654"/>
    <lineage>
        <taxon>Bacteria</taxon>
        <taxon>Bacillati</taxon>
        <taxon>Actinomycetota</taxon>
        <taxon>Actinomycetes</taxon>
        <taxon>Micrococcales</taxon>
        <taxon>Cellulomonadaceae</taxon>
        <taxon>Actinotalea</taxon>
    </lineage>
</organism>
<feature type="transmembrane region" description="Helical" evidence="2">
    <location>
        <begin position="215"/>
        <end position="234"/>
    </location>
</feature>
<proteinExistence type="predicted"/>
<protein>
    <recommendedName>
        <fullName evidence="5">Copper oxidase</fullName>
    </recommendedName>
</protein>
<keyword evidence="4" id="KW-1185">Reference proteome</keyword>
<evidence type="ECO:0000313" key="4">
    <source>
        <dbReference type="Proteomes" id="UP001232536"/>
    </source>
</evidence>
<keyword evidence="2" id="KW-0472">Membrane</keyword>
<evidence type="ECO:0008006" key="5">
    <source>
        <dbReference type="Google" id="ProtNLM"/>
    </source>
</evidence>
<feature type="transmembrane region" description="Helical" evidence="2">
    <location>
        <begin position="107"/>
        <end position="127"/>
    </location>
</feature>
<evidence type="ECO:0000313" key="3">
    <source>
        <dbReference type="EMBL" id="MDO8106704.1"/>
    </source>
</evidence>
<keyword evidence="2" id="KW-1133">Transmembrane helix</keyword>
<dbReference type="Proteomes" id="UP001232536">
    <property type="component" value="Unassembled WGS sequence"/>
</dbReference>
<feature type="transmembrane region" description="Helical" evidence="2">
    <location>
        <begin position="139"/>
        <end position="164"/>
    </location>
</feature>
<feature type="transmembrane region" description="Helical" evidence="2">
    <location>
        <begin position="277"/>
        <end position="302"/>
    </location>
</feature>
<accession>A0ABT9D8X6</accession>
<feature type="transmembrane region" description="Helical" evidence="2">
    <location>
        <begin position="363"/>
        <end position="381"/>
    </location>
</feature>
<dbReference type="RefSeq" id="WP_304600348.1">
    <property type="nucleotide sequence ID" value="NZ_JAUQYO010000001.1"/>
</dbReference>
<name>A0ABT9D8X6_9CELL</name>
<evidence type="ECO:0000256" key="1">
    <source>
        <dbReference type="SAM" id="MobiDB-lite"/>
    </source>
</evidence>
<keyword evidence="2" id="KW-0812">Transmembrane</keyword>
<sequence>MTTRPRRWRTDRLTTGWMLVALVTSGLTLAAHGAVPQPLWTAVHVVTLGVLTSSVLQWSWYFARALLHLPADDPSGRGVTARLLAFNVALVTLVGAMWTGWVPGTIAGAAAIGTVVSWHGLALVRAARTRLGTRFAVVLRYYVAAAAFLVIGCVLAGFLTVAMFAHDAPGWLLAARDRLTLAHAVVNVGGWLGLSILGTLVTLGPTVLRTRIDPAALRMAVVALPGAVGGLVLAATAASIGWLAGLGTGLVVFAAAGAVGVGVPLVRAARRANPGAFAAWTAGLGLVWSLVAVGAIAAQAFVAPDATALRDADLPWLAVLGAGGILQVLVGALTFLMPVVIGGGPGPARIGMAALETAWPARVATRNTALGLLAFATATGAGTLGLWWAAVLVCYAIDVAALAVAGARQARARRAAHPRPDAAATTTTTTTTRSTP</sequence>
<feature type="compositionally biased region" description="Low complexity" evidence="1">
    <location>
        <begin position="421"/>
        <end position="436"/>
    </location>
</feature>
<reference evidence="3 4" key="1">
    <citation type="submission" date="2023-07" db="EMBL/GenBank/DDBJ databases">
        <title>Description of novel actinomycetes strains, isolated from tidal flat sediment.</title>
        <authorList>
            <person name="Lu C."/>
        </authorList>
    </citation>
    <scope>NUCLEOTIDE SEQUENCE [LARGE SCALE GENOMIC DNA]</scope>
    <source>
        <strain evidence="3 4">SYSU T00b441</strain>
    </source>
</reference>
<feature type="transmembrane region" description="Helical" evidence="2">
    <location>
        <begin position="314"/>
        <end position="342"/>
    </location>
</feature>